<evidence type="ECO:0000256" key="1">
    <source>
        <dbReference type="ARBA" id="ARBA00006739"/>
    </source>
</evidence>
<dbReference type="Pfam" id="PF00535">
    <property type="entry name" value="Glycos_transf_2"/>
    <property type="match status" value="1"/>
</dbReference>
<dbReference type="CDD" id="cd04179">
    <property type="entry name" value="DPM_DPG-synthase_like"/>
    <property type="match status" value="1"/>
</dbReference>
<protein>
    <submittedName>
        <fullName evidence="4">Glycosyl transferase, family 2</fullName>
    </submittedName>
</protein>
<evidence type="ECO:0000256" key="2">
    <source>
        <dbReference type="SAM" id="Phobius"/>
    </source>
</evidence>
<keyword evidence="2" id="KW-1133">Transmembrane helix</keyword>
<dbReference type="GO" id="GO:0016740">
    <property type="term" value="F:transferase activity"/>
    <property type="evidence" value="ECO:0007669"/>
    <property type="project" value="UniProtKB-KW"/>
</dbReference>
<dbReference type="KEGG" id="euz:DVS28_a4724"/>
<gene>
    <name evidence="4" type="ORF">DVS28_a4724</name>
</gene>
<keyword evidence="2" id="KW-0812">Transmembrane</keyword>
<organism evidence="4 5">
    <name type="scientific">Euzebya pacifica</name>
    <dbReference type="NCBI Taxonomy" id="1608957"/>
    <lineage>
        <taxon>Bacteria</taxon>
        <taxon>Bacillati</taxon>
        <taxon>Actinomycetota</taxon>
        <taxon>Nitriliruptoria</taxon>
        <taxon>Euzebyales</taxon>
    </lineage>
</organism>
<reference evidence="4 5" key="1">
    <citation type="submission" date="2018-09" db="EMBL/GenBank/DDBJ databases">
        <title>Complete genome sequence of Euzebya sp. DY32-46 isolated from seawater of Pacific Ocean.</title>
        <authorList>
            <person name="Xu L."/>
            <person name="Wu Y.-H."/>
            <person name="Xu X.-W."/>
        </authorList>
    </citation>
    <scope>NUCLEOTIDE SEQUENCE [LARGE SCALE GENOMIC DNA]</scope>
    <source>
        <strain evidence="4 5">DY32-46</strain>
    </source>
</reference>
<sequence>MTDLDVTVVLPALNEVGHIGQEVDRITAAMKESPYSFEILVIDDGSTDGTGDAVEGRPFVRLMRFPVNRGSGTARRIGSQEAYGKYVVWTDADMTYPNERIPELIDILETGRAQQVVGARRTEEGTHKLLRVPAKFMIRRLAEYLTATEIPDLNSGLRAFKRADALPYLGLLPTGFSCVTTITLSFLSNGLVVEYMPIDYAQRAGRSHFHPIKDAYRYILQVVRMVTFFEPLRVFVPMALMLLFLGGAKFLYDVIGGAITNGDPFALSINTVLLLITGLILFSMGLLADLIVRTSKHSAGPNRQ</sequence>
<keyword evidence="5" id="KW-1185">Reference proteome</keyword>
<dbReference type="InterPro" id="IPR001173">
    <property type="entry name" value="Glyco_trans_2-like"/>
</dbReference>
<dbReference type="SUPFAM" id="SSF53448">
    <property type="entry name" value="Nucleotide-diphospho-sugar transferases"/>
    <property type="match status" value="1"/>
</dbReference>
<evidence type="ECO:0000259" key="3">
    <source>
        <dbReference type="Pfam" id="PF00535"/>
    </source>
</evidence>
<dbReference type="EMBL" id="CP031165">
    <property type="protein sequence ID" value="AXV09385.1"/>
    <property type="molecule type" value="Genomic_DNA"/>
</dbReference>
<name>A0A346Y4I8_9ACTN</name>
<dbReference type="Gene3D" id="3.90.550.10">
    <property type="entry name" value="Spore Coat Polysaccharide Biosynthesis Protein SpsA, Chain A"/>
    <property type="match status" value="1"/>
</dbReference>
<feature type="transmembrane region" description="Helical" evidence="2">
    <location>
        <begin position="234"/>
        <end position="252"/>
    </location>
</feature>
<dbReference type="Proteomes" id="UP000264006">
    <property type="component" value="Chromosome"/>
</dbReference>
<comment type="similarity">
    <text evidence="1">Belongs to the glycosyltransferase 2 family.</text>
</comment>
<accession>A0A346Y4I8</accession>
<dbReference type="InterPro" id="IPR050256">
    <property type="entry name" value="Glycosyltransferase_2"/>
</dbReference>
<dbReference type="AlphaFoldDB" id="A0A346Y4I8"/>
<evidence type="ECO:0000313" key="4">
    <source>
        <dbReference type="EMBL" id="AXV09385.1"/>
    </source>
</evidence>
<keyword evidence="2" id="KW-0472">Membrane</keyword>
<feature type="transmembrane region" description="Helical" evidence="2">
    <location>
        <begin position="272"/>
        <end position="292"/>
    </location>
</feature>
<feature type="domain" description="Glycosyltransferase 2-like" evidence="3">
    <location>
        <begin position="7"/>
        <end position="162"/>
    </location>
</feature>
<proteinExistence type="inferred from homology"/>
<dbReference type="InterPro" id="IPR029044">
    <property type="entry name" value="Nucleotide-diphossugar_trans"/>
</dbReference>
<evidence type="ECO:0000313" key="5">
    <source>
        <dbReference type="Proteomes" id="UP000264006"/>
    </source>
</evidence>
<dbReference type="PANTHER" id="PTHR48090">
    <property type="entry name" value="UNDECAPRENYL-PHOSPHATE 4-DEOXY-4-FORMAMIDO-L-ARABINOSE TRANSFERASE-RELATED"/>
    <property type="match status" value="1"/>
</dbReference>
<keyword evidence="4" id="KW-0808">Transferase</keyword>